<accession>A0A1G6U8N9</accession>
<keyword evidence="2" id="KW-1185">Reference proteome</keyword>
<protein>
    <submittedName>
        <fullName evidence="1">Uncharacterized protein</fullName>
    </submittedName>
</protein>
<dbReference type="Proteomes" id="UP000199467">
    <property type="component" value="Unassembled WGS sequence"/>
</dbReference>
<sequence>MSLDLLEQEKKAIAALEAIRKRIADEGDKIKKLQKLGDELKALQEKYELDKDQFIDTFAMFFKKEPETVWIEVDGKAVKWPKSRRGKPSPEIAKIIGKKTYAEYIKANALTDEQAKKLNAE</sequence>
<dbReference type="EMBL" id="FMZQ01000015">
    <property type="protein sequence ID" value="SDD37750.1"/>
    <property type="molecule type" value="Genomic_DNA"/>
</dbReference>
<gene>
    <name evidence="1" type="ORF">SAMN05216576_11565</name>
</gene>
<dbReference type="RefSeq" id="WP_090337392.1">
    <property type="nucleotide sequence ID" value="NZ_FMZQ01000015.1"/>
</dbReference>
<reference evidence="2" key="1">
    <citation type="submission" date="2016-10" db="EMBL/GenBank/DDBJ databases">
        <authorList>
            <person name="Varghese N."/>
            <person name="Submissions S."/>
        </authorList>
    </citation>
    <scope>NUCLEOTIDE SEQUENCE [LARGE SCALE GENOMIC DNA]</scope>
    <source>
        <strain evidence="2">DSM 26382</strain>
    </source>
</reference>
<dbReference type="AlphaFoldDB" id="A0A1G6U8N9"/>
<name>A0A1G6U8N9_9GAMM</name>
<evidence type="ECO:0000313" key="2">
    <source>
        <dbReference type="Proteomes" id="UP000199467"/>
    </source>
</evidence>
<proteinExistence type="predicted"/>
<organism evidence="1 2">
    <name type="scientific">Ectopseudomonas chengduensis</name>
    <dbReference type="NCBI Taxonomy" id="489632"/>
    <lineage>
        <taxon>Bacteria</taxon>
        <taxon>Pseudomonadati</taxon>
        <taxon>Pseudomonadota</taxon>
        <taxon>Gammaproteobacteria</taxon>
        <taxon>Pseudomonadales</taxon>
        <taxon>Pseudomonadaceae</taxon>
        <taxon>Ectopseudomonas</taxon>
    </lineage>
</organism>
<evidence type="ECO:0000313" key="1">
    <source>
        <dbReference type="EMBL" id="SDD37750.1"/>
    </source>
</evidence>